<dbReference type="RefSeq" id="WP_342854317.1">
    <property type="nucleotide sequence ID" value="NZ_JBBMRA010000006.1"/>
</dbReference>
<dbReference type="Proteomes" id="UP001449225">
    <property type="component" value="Unassembled WGS sequence"/>
</dbReference>
<dbReference type="PANTHER" id="PTHR23088">
    <property type="entry name" value="NITRILASE-RELATED"/>
    <property type="match status" value="1"/>
</dbReference>
<reference evidence="4 5" key="1">
    <citation type="submission" date="2024-03" db="EMBL/GenBank/DDBJ databases">
        <title>Community enrichment and isolation of bacterial strains for fucoidan degradation.</title>
        <authorList>
            <person name="Sichert A."/>
        </authorList>
    </citation>
    <scope>NUCLEOTIDE SEQUENCE [LARGE SCALE GENOMIC DNA]</scope>
    <source>
        <strain evidence="4 5">AS76</strain>
    </source>
</reference>
<dbReference type="InterPro" id="IPR036526">
    <property type="entry name" value="C-N_Hydrolase_sf"/>
</dbReference>
<dbReference type="InterPro" id="IPR045254">
    <property type="entry name" value="Nit1/2_C-N_Hydrolase"/>
</dbReference>
<dbReference type="EMBL" id="JBBMRA010000006">
    <property type="protein sequence ID" value="MEM5536497.1"/>
    <property type="molecule type" value="Genomic_DNA"/>
</dbReference>
<keyword evidence="2 4" id="KW-0378">Hydrolase</keyword>
<evidence type="ECO:0000313" key="5">
    <source>
        <dbReference type="Proteomes" id="UP001449225"/>
    </source>
</evidence>
<comment type="similarity">
    <text evidence="1">Belongs to the carbon-nitrogen hydrolase superfamily. NIT1/NIT2 family.</text>
</comment>
<evidence type="ECO:0000313" key="4">
    <source>
        <dbReference type="EMBL" id="MEM5536497.1"/>
    </source>
</evidence>
<dbReference type="PROSITE" id="PS01227">
    <property type="entry name" value="UPF0012"/>
    <property type="match status" value="1"/>
</dbReference>
<proteinExistence type="inferred from homology"/>
<dbReference type="InterPro" id="IPR003010">
    <property type="entry name" value="C-N_Hydrolase"/>
</dbReference>
<name>A0ABU9TS69_9GAMM</name>
<dbReference type="SUPFAM" id="SSF56317">
    <property type="entry name" value="Carbon-nitrogen hydrolase"/>
    <property type="match status" value="1"/>
</dbReference>
<dbReference type="CDD" id="cd07572">
    <property type="entry name" value="nit"/>
    <property type="match status" value="1"/>
</dbReference>
<organism evidence="4 5">
    <name type="scientific">Neptuniibacter pectenicola</name>
    <dbReference type="NCBI Taxonomy" id="1806669"/>
    <lineage>
        <taxon>Bacteria</taxon>
        <taxon>Pseudomonadati</taxon>
        <taxon>Pseudomonadota</taxon>
        <taxon>Gammaproteobacteria</taxon>
        <taxon>Oceanospirillales</taxon>
        <taxon>Oceanospirillaceae</taxon>
        <taxon>Neptuniibacter</taxon>
    </lineage>
</organism>
<evidence type="ECO:0000256" key="1">
    <source>
        <dbReference type="ARBA" id="ARBA00010613"/>
    </source>
</evidence>
<sequence>MVKVAVAQMVSGEVLADNLTTVALLAQEAAAASVSLLLLPENFALLDSKALISLAEEEARAGIIQKTISDLAKQYGLWIIAGSVPLLSPSGTKVYASCLVFDQAGVQVGRYDKVHLFDVDVDDAHSSYRESDFIEAGKQPVVVESPFGRIGLSICYDVRFPEHYQKLRALGADIIVVPSAFTYVTGEAHWEVLLRARAIETQCYVLAANQGGKHSETRSSWGHSMVVDPWGDVLALKTSMGSGLVLAEIDMATLHKRRKAMPVMQHRAQAGF</sequence>
<accession>A0ABU9TS69</accession>
<evidence type="ECO:0000259" key="3">
    <source>
        <dbReference type="PROSITE" id="PS50263"/>
    </source>
</evidence>
<dbReference type="GO" id="GO:0016787">
    <property type="term" value="F:hydrolase activity"/>
    <property type="evidence" value="ECO:0007669"/>
    <property type="project" value="UniProtKB-KW"/>
</dbReference>
<feature type="domain" description="CN hydrolase" evidence="3">
    <location>
        <begin position="2"/>
        <end position="251"/>
    </location>
</feature>
<dbReference type="Gene3D" id="3.60.110.10">
    <property type="entry name" value="Carbon-nitrogen hydrolase"/>
    <property type="match status" value="1"/>
</dbReference>
<dbReference type="PANTHER" id="PTHR23088:SF27">
    <property type="entry name" value="DEAMINATED GLUTATHIONE AMIDASE"/>
    <property type="match status" value="1"/>
</dbReference>
<evidence type="ECO:0000256" key="2">
    <source>
        <dbReference type="ARBA" id="ARBA00022801"/>
    </source>
</evidence>
<dbReference type="Pfam" id="PF00795">
    <property type="entry name" value="CN_hydrolase"/>
    <property type="match status" value="1"/>
</dbReference>
<dbReference type="InterPro" id="IPR001110">
    <property type="entry name" value="UPF0012_CS"/>
</dbReference>
<dbReference type="PROSITE" id="PS50263">
    <property type="entry name" value="CN_HYDROLASE"/>
    <property type="match status" value="1"/>
</dbReference>
<protein>
    <submittedName>
        <fullName evidence="4">Carbon-nitrogen hydrolase family protein</fullName>
    </submittedName>
</protein>
<gene>
    <name evidence="4" type="ORF">WNY58_08845</name>
</gene>
<comment type="caution">
    <text evidence="4">The sequence shown here is derived from an EMBL/GenBank/DDBJ whole genome shotgun (WGS) entry which is preliminary data.</text>
</comment>
<keyword evidence="5" id="KW-1185">Reference proteome</keyword>